<evidence type="ECO:0000313" key="6">
    <source>
        <dbReference type="EMBL" id="EFU31011.1"/>
    </source>
</evidence>
<sequence length="373" mass="42843">MKRIIMKKYLFSLLCLVFALGISAQNDKKPKIIKLKTGLEVTFVKDQIDSARIVFGPNGQQEPLGIKVYVHDAEPVDYLYSQIEEVTFFEQGGETPDEENKNKNTKEDLAKNPEGWRLEFPRFIQGREATYEITHTYKAVIQNKEEQVVNFSLEWDGQKKANRWTCYQLYAGNMAKNTKRNDDFKEDPMITNPAHRSTLADYKSNSSIYARGHLCPSGDRLYSVEQNKQTFYLSNMQPQIHGHNSGVWQQLERKVRDTYATASDCDTLYVVKAATIDDGHIQGYTSAGLIVPQYFYMALLAYNKTNGTYHALGIWSPHESGSKTEYITIDELERRTGIDFFCNLPDATEEKVEADDSDENKRYWNVTFSHAQP</sequence>
<keyword evidence="2" id="KW-0479">Metal-binding</keyword>
<dbReference type="InterPro" id="IPR020821">
    <property type="entry name" value="ENPP1-3/EXOG-like_nuc-like"/>
</dbReference>
<keyword evidence="3" id="KW-0732">Signal</keyword>
<protein>
    <submittedName>
        <fullName evidence="6">DNA/RNA non-specific endonuclease</fullName>
    </submittedName>
</protein>
<keyword evidence="6" id="KW-0255">Endonuclease</keyword>
<dbReference type="AlphaFoldDB" id="E6K5Z1"/>
<evidence type="ECO:0000256" key="2">
    <source>
        <dbReference type="PIRSR" id="PIRSR640255-2"/>
    </source>
</evidence>
<comment type="caution">
    <text evidence="6">The sequence shown here is derived from an EMBL/GenBank/DDBJ whole genome shotgun (WGS) entry which is preliminary data.</text>
</comment>
<dbReference type="HOGENOM" id="CLU_055174_2_1_10"/>
<dbReference type="SMART" id="SM00477">
    <property type="entry name" value="NUC"/>
    <property type="match status" value="1"/>
</dbReference>
<dbReference type="InterPro" id="IPR044929">
    <property type="entry name" value="DNA/RNA_non-sp_Endonuclease_sf"/>
</dbReference>
<feature type="binding site" evidence="2">
    <location>
        <position position="244"/>
    </location>
    <ligand>
        <name>Mg(2+)</name>
        <dbReference type="ChEBI" id="CHEBI:18420"/>
        <note>catalytic</note>
    </ligand>
</feature>
<dbReference type="PANTHER" id="PTHR13966:SF5">
    <property type="entry name" value="ENDONUCLEASE G, MITOCHONDRIAL"/>
    <property type="match status" value="1"/>
</dbReference>
<evidence type="ECO:0000256" key="3">
    <source>
        <dbReference type="SAM" id="SignalP"/>
    </source>
</evidence>
<dbReference type="GO" id="GO:0046872">
    <property type="term" value="F:metal ion binding"/>
    <property type="evidence" value="ECO:0007669"/>
    <property type="project" value="UniProtKB-KW"/>
</dbReference>
<dbReference type="PANTHER" id="PTHR13966">
    <property type="entry name" value="ENDONUCLEASE RELATED"/>
    <property type="match status" value="1"/>
</dbReference>
<accession>E6K5Z1</accession>
<keyword evidence="6" id="KW-0378">Hydrolase</keyword>
<dbReference type="GO" id="GO:0003676">
    <property type="term" value="F:nucleic acid binding"/>
    <property type="evidence" value="ECO:0007669"/>
    <property type="project" value="InterPro"/>
</dbReference>
<gene>
    <name evidence="6" type="ORF">HMPREF6485_1070</name>
</gene>
<dbReference type="InterPro" id="IPR044925">
    <property type="entry name" value="His-Me_finger_sf"/>
</dbReference>
<dbReference type="EMBL" id="AEPD01000021">
    <property type="protein sequence ID" value="EFU31011.1"/>
    <property type="molecule type" value="Genomic_DNA"/>
</dbReference>
<dbReference type="Proteomes" id="UP000003112">
    <property type="component" value="Unassembled WGS sequence"/>
</dbReference>
<proteinExistence type="predicted"/>
<organism evidence="6 7">
    <name type="scientific">Segatella buccae ATCC 33574</name>
    <dbReference type="NCBI Taxonomy" id="873513"/>
    <lineage>
        <taxon>Bacteria</taxon>
        <taxon>Pseudomonadati</taxon>
        <taxon>Bacteroidota</taxon>
        <taxon>Bacteroidia</taxon>
        <taxon>Bacteroidales</taxon>
        <taxon>Prevotellaceae</taxon>
        <taxon>Segatella</taxon>
    </lineage>
</organism>
<feature type="chain" id="PRO_5003206935" evidence="3">
    <location>
        <begin position="25"/>
        <end position="373"/>
    </location>
</feature>
<feature type="domain" description="ENPP1-3/EXOG-like endonuclease/phosphodiesterase" evidence="4">
    <location>
        <begin position="148"/>
        <end position="347"/>
    </location>
</feature>
<feature type="domain" description="DNA/RNA non-specific endonuclease/pyrophosphatase/phosphodiesterase" evidence="5">
    <location>
        <begin position="147"/>
        <end position="347"/>
    </location>
</feature>
<dbReference type="InterPro" id="IPR001604">
    <property type="entry name" value="Endo_G_ENPP1-like_dom"/>
</dbReference>
<keyword evidence="6" id="KW-0540">Nuclease</keyword>
<keyword evidence="7" id="KW-1185">Reference proteome</keyword>
<name>E6K5Z1_9BACT</name>
<reference evidence="6 7" key="1">
    <citation type="submission" date="2010-10" db="EMBL/GenBank/DDBJ databases">
        <authorList>
            <person name="Muzny D."/>
            <person name="Qin X."/>
            <person name="Deng J."/>
            <person name="Jiang H."/>
            <person name="Liu Y."/>
            <person name="Qu J."/>
            <person name="Song X.-Z."/>
            <person name="Zhang L."/>
            <person name="Thornton R."/>
            <person name="Coyle M."/>
            <person name="Francisco L."/>
            <person name="Jackson L."/>
            <person name="Javaid M."/>
            <person name="Korchina V."/>
            <person name="Kovar C."/>
            <person name="Mata R."/>
            <person name="Mathew T."/>
            <person name="Ngo R."/>
            <person name="Nguyen L."/>
            <person name="Nguyen N."/>
            <person name="Okwuonu G."/>
            <person name="Ongeri F."/>
            <person name="Pham C."/>
            <person name="Simmons D."/>
            <person name="Wilczek-Boney K."/>
            <person name="Hale W."/>
            <person name="Jakkamsetti A."/>
            <person name="Pham P."/>
            <person name="Ruth R."/>
            <person name="San Lucas F."/>
            <person name="Warren J."/>
            <person name="Zhang J."/>
            <person name="Zhao Z."/>
            <person name="Zhou C."/>
            <person name="Zhu D."/>
            <person name="Lee S."/>
            <person name="Bess C."/>
            <person name="Blankenburg K."/>
            <person name="Forbes L."/>
            <person name="Fu Q."/>
            <person name="Gubbala S."/>
            <person name="Hirani K."/>
            <person name="Jayaseelan J.C."/>
            <person name="Lara F."/>
            <person name="Munidasa M."/>
            <person name="Palculict T."/>
            <person name="Patil S."/>
            <person name="Pu L.-L."/>
            <person name="Saada N."/>
            <person name="Tang L."/>
            <person name="Weissenberger G."/>
            <person name="Zhu Y."/>
            <person name="Hemphill L."/>
            <person name="Shang Y."/>
            <person name="Youmans B."/>
            <person name="Ayvaz T."/>
            <person name="Ross M."/>
            <person name="Santibanez J."/>
            <person name="Aqrawi P."/>
            <person name="Gross S."/>
            <person name="Joshi V."/>
            <person name="Fowler G."/>
            <person name="Nazareth L."/>
            <person name="Reid J."/>
            <person name="Worley K."/>
            <person name="Petrosino J."/>
            <person name="Highlander S."/>
            <person name="Gibbs R."/>
        </authorList>
    </citation>
    <scope>NUCLEOTIDE SEQUENCE [LARGE SCALE GENOMIC DNA]</scope>
    <source>
        <strain evidence="6 7">ATCC 33574</strain>
    </source>
</reference>
<dbReference type="Pfam" id="PF01223">
    <property type="entry name" value="Endonuclease_NS"/>
    <property type="match status" value="1"/>
</dbReference>
<dbReference type="STRING" id="873513.HMPREF6485_1070"/>
<evidence type="ECO:0000256" key="1">
    <source>
        <dbReference type="PIRSR" id="PIRSR640255-1"/>
    </source>
</evidence>
<dbReference type="eggNOG" id="COG1864">
    <property type="taxonomic scope" value="Bacteria"/>
</dbReference>
<feature type="signal peptide" evidence="3">
    <location>
        <begin position="1"/>
        <end position="24"/>
    </location>
</feature>
<dbReference type="SMART" id="SM00892">
    <property type="entry name" value="Endonuclease_NS"/>
    <property type="match status" value="1"/>
</dbReference>
<evidence type="ECO:0000259" key="4">
    <source>
        <dbReference type="SMART" id="SM00477"/>
    </source>
</evidence>
<dbReference type="InterPro" id="IPR040255">
    <property type="entry name" value="Non-specific_endonuclease"/>
</dbReference>
<dbReference type="GO" id="GO:0016787">
    <property type="term" value="F:hydrolase activity"/>
    <property type="evidence" value="ECO:0007669"/>
    <property type="project" value="InterPro"/>
</dbReference>
<evidence type="ECO:0000259" key="5">
    <source>
        <dbReference type="SMART" id="SM00892"/>
    </source>
</evidence>
<evidence type="ECO:0000313" key="7">
    <source>
        <dbReference type="Proteomes" id="UP000003112"/>
    </source>
</evidence>
<feature type="active site" description="Proton acceptor" evidence="1">
    <location>
        <position position="213"/>
    </location>
</feature>
<dbReference type="SUPFAM" id="SSF54060">
    <property type="entry name" value="His-Me finger endonucleases"/>
    <property type="match status" value="1"/>
</dbReference>
<dbReference type="GO" id="GO:0004519">
    <property type="term" value="F:endonuclease activity"/>
    <property type="evidence" value="ECO:0007669"/>
    <property type="project" value="UniProtKB-KW"/>
</dbReference>
<dbReference type="Gene3D" id="3.40.570.10">
    <property type="entry name" value="Extracellular Endonuclease, subunit A"/>
    <property type="match status" value="1"/>
</dbReference>